<evidence type="ECO:0000313" key="4">
    <source>
        <dbReference type="Proteomes" id="UP000515240"/>
    </source>
</evidence>
<name>A0A7G5EJ85_9BURK</name>
<evidence type="ECO:0000313" key="3">
    <source>
        <dbReference type="EMBL" id="QMV74060.1"/>
    </source>
</evidence>
<feature type="region of interest" description="Disordered" evidence="1">
    <location>
        <begin position="94"/>
        <end position="115"/>
    </location>
</feature>
<reference evidence="3 4" key="1">
    <citation type="journal article" date="2020" name="G3 (Bethesda)">
        <title>CeMbio - The Caenorhabditis elegans Microbiome Resource.</title>
        <authorList>
            <person name="Dirksen P."/>
            <person name="Assie A."/>
            <person name="Zimmermann J."/>
            <person name="Zhang F."/>
            <person name="Tietje A.M."/>
            <person name="Marsh S.A."/>
            <person name="Felix M.A."/>
            <person name="Shapira M."/>
            <person name="Kaleta C."/>
            <person name="Schulenburg H."/>
            <person name="Samuel B."/>
        </authorList>
    </citation>
    <scope>NUCLEOTIDE SEQUENCE [LARGE SCALE GENOMIC DNA]</scope>
    <source>
        <strain evidence="3 4">BIGb0172</strain>
    </source>
</reference>
<gene>
    <name evidence="3" type="ORF">HS961_15120</name>
</gene>
<accession>A0A7G5EJ85</accession>
<keyword evidence="4" id="KW-1185">Reference proteome</keyword>
<keyword evidence="2" id="KW-1133">Transmembrane helix</keyword>
<dbReference type="EMBL" id="CP058554">
    <property type="protein sequence ID" value="QMV74060.1"/>
    <property type="molecule type" value="Genomic_DNA"/>
</dbReference>
<evidence type="ECO:0000256" key="2">
    <source>
        <dbReference type="SAM" id="Phobius"/>
    </source>
</evidence>
<feature type="transmembrane region" description="Helical" evidence="2">
    <location>
        <begin position="51"/>
        <end position="72"/>
    </location>
</feature>
<dbReference type="RefSeq" id="WP_182323346.1">
    <property type="nucleotide sequence ID" value="NZ_CP058554.1"/>
</dbReference>
<keyword evidence="2" id="KW-0812">Transmembrane</keyword>
<protein>
    <submittedName>
        <fullName evidence="3">Uncharacterized protein</fullName>
    </submittedName>
</protein>
<organism evidence="3 4">
    <name type="scientific">Comamonas piscis</name>
    <dbReference type="NCBI Taxonomy" id="1562974"/>
    <lineage>
        <taxon>Bacteria</taxon>
        <taxon>Pseudomonadati</taxon>
        <taxon>Pseudomonadota</taxon>
        <taxon>Betaproteobacteria</taxon>
        <taxon>Burkholderiales</taxon>
        <taxon>Comamonadaceae</taxon>
        <taxon>Comamonas</taxon>
    </lineage>
</organism>
<sequence length="115" mass="12457">MLYTPHPSSGGAPPSVNTGLALDGFVWSRPARRPFAVAQQPRRHWSRYERLSFSMLGVTWGILVLAVAALHVGNYHLDTKTSSTSGSHADFYESARALKSDAPGTPPLTSQEPLP</sequence>
<dbReference type="KEGG" id="cpis:HS961_15120"/>
<dbReference type="Proteomes" id="UP000515240">
    <property type="component" value="Chromosome"/>
</dbReference>
<proteinExistence type="predicted"/>
<dbReference type="AlphaFoldDB" id="A0A7G5EJ85"/>
<evidence type="ECO:0000256" key="1">
    <source>
        <dbReference type="SAM" id="MobiDB-lite"/>
    </source>
</evidence>
<keyword evidence="2" id="KW-0472">Membrane</keyword>